<comment type="caution">
    <text evidence="3">The sequence shown here is derived from an EMBL/GenBank/DDBJ whole genome shotgun (WGS) entry which is preliminary data.</text>
</comment>
<evidence type="ECO:0000259" key="2">
    <source>
        <dbReference type="Pfam" id="PF09992"/>
    </source>
</evidence>
<keyword evidence="3" id="KW-0378">Hydrolase</keyword>
<dbReference type="EMBL" id="JBHRTB010000010">
    <property type="protein sequence ID" value="MFC3142076.1"/>
    <property type="molecule type" value="Genomic_DNA"/>
</dbReference>
<name>A0ABV7GRA5_9RHOB</name>
<dbReference type="InterPro" id="IPR018711">
    <property type="entry name" value="NAGPA"/>
</dbReference>
<feature type="signal peptide" evidence="1">
    <location>
        <begin position="1"/>
        <end position="25"/>
    </location>
</feature>
<keyword evidence="4" id="KW-1185">Reference proteome</keyword>
<dbReference type="GO" id="GO:0016798">
    <property type="term" value="F:hydrolase activity, acting on glycosyl bonds"/>
    <property type="evidence" value="ECO:0007669"/>
    <property type="project" value="UniProtKB-KW"/>
</dbReference>
<keyword evidence="3" id="KW-0326">Glycosidase</keyword>
<evidence type="ECO:0000313" key="3">
    <source>
        <dbReference type="EMBL" id="MFC3142076.1"/>
    </source>
</evidence>
<keyword evidence="1" id="KW-0732">Signal</keyword>
<evidence type="ECO:0000313" key="4">
    <source>
        <dbReference type="Proteomes" id="UP001595632"/>
    </source>
</evidence>
<feature type="chain" id="PRO_5046988366" evidence="1">
    <location>
        <begin position="26"/>
        <end position="251"/>
    </location>
</feature>
<evidence type="ECO:0000256" key="1">
    <source>
        <dbReference type="SAM" id="SignalP"/>
    </source>
</evidence>
<proteinExistence type="predicted"/>
<gene>
    <name evidence="3" type="ORF">ACFOGP_05115</name>
</gene>
<reference evidence="4" key="1">
    <citation type="journal article" date="2019" name="Int. J. Syst. Evol. Microbiol.">
        <title>The Global Catalogue of Microorganisms (GCM) 10K type strain sequencing project: providing services to taxonomists for standard genome sequencing and annotation.</title>
        <authorList>
            <consortium name="The Broad Institute Genomics Platform"/>
            <consortium name="The Broad Institute Genome Sequencing Center for Infectious Disease"/>
            <person name="Wu L."/>
            <person name="Ma J."/>
        </authorList>
    </citation>
    <scope>NUCLEOTIDE SEQUENCE [LARGE SCALE GENOMIC DNA]</scope>
    <source>
        <strain evidence="4">KCTC 52366</strain>
    </source>
</reference>
<feature type="domain" description="Phosphodiester glycosidase" evidence="2">
    <location>
        <begin position="81"/>
        <end position="225"/>
    </location>
</feature>
<dbReference type="RefSeq" id="WP_275631683.1">
    <property type="nucleotide sequence ID" value="NZ_JARGYD010000002.1"/>
</dbReference>
<protein>
    <submittedName>
        <fullName evidence="3">Phosphodiester glycosidase family protein</fullName>
    </submittedName>
</protein>
<accession>A0ABV7GRA5</accession>
<organism evidence="3 4">
    <name type="scientific">Psychromarinibacter halotolerans</name>
    <dbReference type="NCBI Taxonomy" id="1775175"/>
    <lineage>
        <taxon>Bacteria</taxon>
        <taxon>Pseudomonadati</taxon>
        <taxon>Pseudomonadota</taxon>
        <taxon>Alphaproteobacteria</taxon>
        <taxon>Rhodobacterales</taxon>
        <taxon>Paracoccaceae</taxon>
        <taxon>Psychromarinibacter</taxon>
    </lineage>
</organism>
<dbReference type="Pfam" id="PF09992">
    <property type="entry name" value="NAGPA"/>
    <property type="match status" value="1"/>
</dbReference>
<sequence length="251" mass="26870">MTRTEPVRLLAFLLGLFAAPVAVQAGACQTDRFDGARITWCTVDLAAEDMRLWLNDADAAPFGTFNRIDAALGARGERLGIAMNAGMYHQDRAPVGLYIEDGEEIAPIVTSKGPGNFGMLPNGVFCLQDGRAQVIESRAYAADPPACRFATQSGPMLVIDGALHPRFLPASESTYVRNGVGVRPGGRELVLAISDEPVNFHLFARFFRDHAGTPNALYLDGNVSRLYAPQLDRVDGGRPMGPVLGTVVPAG</sequence>
<dbReference type="Proteomes" id="UP001595632">
    <property type="component" value="Unassembled WGS sequence"/>
</dbReference>